<keyword evidence="2" id="KW-1185">Reference proteome</keyword>
<reference evidence="1" key="1">
    <citation type="journal article" date="2020" name="Cell">
        <title>Large-Scale Comparative Analyses of Tick Genomes Elucidate Their Genetic Diversity and Vector Capacities.</title>
        <authorList>
            <consortium name="Tick Genome and Microbiome Consortium (TIGMIC)"/>
            <person name="Jia N."/>
            <person name="Wang J."/>
            <person name="Shi W."/>
            <person name="Du L."/>
            <person name="Sun Y."/>
            <person name="Zhan W."/>
            <person name="Jiang J.F."/>
            <person name="Wang Q."/>
            <person name="Zhang B."/>
            <person name="Ji P."/>
            <person name="Bell-Sakyi L."/>
            <person name="Cui X.M."/>
            <person name="Yuan T.T."/>
            <person name="Jiang B.G."/>
            <person name="Yang W.F."/>
            <person name="Lam T.T."/>
            <person name="Chang Q.C."/>
            <person name="Ding S.J."/>
            <person name="Wang X.J."/>
            <person name="Zhu J.G."/>
            <person name="Ruan X.D."/>
            <person name="Zhao L."/>
            <person name="Wei J.T."/>
            <person name="Ye R.Z."/>
            <person name="Que T.C."/>
            <person name="Du C.H."/>
            <person name="Zhou Y.H."/>
            <person name="Cheng J.X."/>
            <person name="Dai P.F."/>
            <person name="Guo W.B."/>
            <person name="Han X.H."/>
            <person name="Huang E.J."/>
            <person name="Li L.F."/>
            <person name="Wei W."/>
            <person name="Gao Y.C."/>
            <person name="Liu J.Z."/>
            <person name="Shao H.Z."/>
            <person name="Wang X."/>
            <person name="Wang C.C."/>
            <person name="Yang T.C."/>
            <person name="Huo Q.B."/>
            <person name="Li W."/>
            <person name="Chen H.Y."/>
            <person name="Chen S.E."/>
            <person name="Zhou L.G."/>
            <person name="Ni X.B."/>
            <person name="Tian J.H."/>
            <person name="Sheng Y."/>
            <person name="Liu T."/>
            <person name="Pan Y.S."/>
            <person name="Xia L.Y."/>
            <person name="Li J."/>
            <person name="Zhao F."/>
            <person name="Cao W.C."/>
        </authorList>
    </citation>
    <scope>NUCLEOTIDE SEQUENCE</scope>
    <source>
        <strain evidence="1">Rmic-2018</strain>
    </source>
</reference>
<comment type="caution">
    <text evidence="1">The sequence shown here is derived from an EMBL/GenBank/DDBJ whole genome shotgun (WGS) entry which is preliminary data.</text>
</comment>
<dbReference type="VEuPathDB" id="VectorBase:LOC119172873"/>
<dbReference type="Proteomes" id="UP000821866">
    <property type="component" value="Chromosome 3"/>
</dbReference>
<proteinExistence type="predicted"/>
<accession>A0A9J6E8T2</accession>
<dbReference type="AlphaFoldDB" id="A0A9J6E8T2"/>
<protein>
    <recommendedName>
        <fullName evidence="3">Tick transposon</fullName>
    </recommendedName>
</protein>
<name>A0A9J6E8T2_RHIMP</name>
<evidence type="ECO:0000313" key="2">
    <source>
        <dbReference type="Proteomes" id="UP000821866"/>
    </source>
</evidence>
<evidence type="ECO:0000313" key="1">
    <source>
        <dbReference type="EMBL" id="KAH8030668.1"/>
    </source>
</evidence>
<reference evidence="1" key="2">
    <citation type="submission" date="2021-09" db="EMBL/GenBank/DDBJ databases">
        <authorList>
            <person name="Jia N."/>
            <person name="Wang J."/>
            <person name="Shi W."/>
            <person name="Du L."/>
            <person name="Sun Y."/>
            <person name="Zhan W."/>
            <person name="Jiang J."/>
            <person name="Wang Q."/>
            <person name="Zhang B."/>
            <person name="Ji P."/>
            <person name="Sakyi L.B."/>
            <person name="Cui X."/>
            <person name="Yuan T."/>
            <person name="Jiang B."/>
            <person name="Yang W."/>
            <person name="Lam T.T.-Y."/>
            <person name="Chang Q."/>
            <person name="Ding S."/>
            <person name="Wang X."/>
            <person name="Zhu J."/>
            <person name="Ruan X."/>
            <person name="Zhao L."/>
            <person name="Wei J."/>
            <person name="Que T."/>
            <person name="Du C."/>
            <person name="Cheng J."/>
            <person name="Dai P."/>
            <person name="Han X."/>
            <person name="Huang E."/>
            <person name="Gao Y."/>
            <person name="Liu J."/>
            <person name="Shao H."/>
            <person name="Ye R."/>
            <person name="Li L."/>
            <person name="Wei W."/>
            <person name="Wang X."/>
            <person name="Wang C."/>
            <person name="Huo Q."/>
            <person name="Li W."/>
            <person name="Guo W."/>
            <person name="Chen H."/>
            <person name="Chen S."/>
            <person name="Zhou L."/>
            <person name="Zhou L."/>
            <person name="Ni X."/>
            <person name="Tian J."/>
            <person name="Zhou Y."/>
            <person name="Sheng Y."/>
            <person name="Liu T."/>
            <person name="Pan Y."/>
            <person name="Xia L."/>
            <person name="Li J."/>
            <person name="Zhao F."/>
            <person name="Cao W."/>
        </authorList>
    </citation>
    <scope>NUCLEOTIDE SEQUENCE</scope>
    <source>
        <strain evidence="1">Rmic-2018</strain>
        <tissue evidence="1">Larvae</tissue>
    </source>
</reference>
<organism evidence="1 2">
    <name type="scientific">Rhipicephalus microplus</name>
    <name type="common">Cattle tick</name>
    <name type="synonym">Boophilus microplus</name>
    <dbReference type="NCBI Taxonomy" id="6941"/>
    <lineage>
        <taxon>Eukaryota</taxon>
        <taxon>Metazoa</taxon>
        <taxon>Ecdysozoa</taxon>
        <taxon>Arthropoda</taxon>
        <taxon>Chelicerata</taxon>
        <taxon>Arachnida</taxon>
        <taxon>Acari</taxon>
        <taxon>Parasitiformes</taxon>
        <taxon>Ixodida</taxon>
        <taxon>Ixodoidea</taxon>
        <taxon>Ixodidae</taxon>
        <taxon>Rhipicephalinae</taxon>
        <taxon>Rhipicephalus</taxon>
        <taxon>Boophilus</taxon>
    </lineage>
</organism>
<dbReference type="EMBL" id="JABSTU010000005">
    <property type="protein sequence ID" value="KAH8030668.1"/>
    <property type="molecule type" value="Genomic_DNA"/>
</dbReference>
<sequence>MLARASDYIRRNLLLCWSGVKHDWLDAGRHTGPFAEAPASFYKTASATWRMLRQEVPEGDVDEDQPARIVEAITRKQQSDTEQKRAERARRELLSLHCGTPRDAQDFLLKKAWAVLPTRQRLHKFRIVPDARCPNCHAVESQDHALFQCVAVKPVLRMVAHSFGIRPPPDHKRNKGAFCQLVLIFTMLAIWQRRSLAEARRKPVRSAFPVVSRIRRLLWAHLSGELEASGEENFLRRWHTKFFFLENGKLATPITTW</sequence>
<evidence type="ECO:0008006" key="3">
    <source>
        <dbReference type="Google" id="ProtNLM"/>
    </source>
</evidence>
<gene>
    <name evidence="1" type="ORF">HPB51_010664</name>
</gene>